<reference evidence="3" key="1">
    <citation type="journal article" date="2020" name="Stud. Mycol.">
        <title>101 Dothideomycetes genomes: a test case for predicting lifestyles and emergence of pathogens.</title>
        <authorList>
            <person name="Haridas S."/>
            <person name="Albert R."/>
            <person name="Binder M."/>
            <person name="Bloem J."/>
            <person name="Labutti K."/>
            <person name="Salamov A."/>
            <person name="Andreopoulos B."/>
            <person name="Baker S."/>
            <person name="Barry K."/>
            <person name="Bills G."/>
            <person name="Bluhm B."/>
            <person name="Cannon C."/>
            <person name="Castanera R."/>
            <person name="Culley D."/>
            <person name="Daum C."/>
            <person name="Ezra D."/>
            <person name="Gonzalez J."/>
            <person name="Henrissat B."/>
            <person name="Kuo A."/>
            <person name="Liang C."/>
            <person name="Lipzen A."/>
            <person name="Lutzoni F."/>
            <person name="Magnuson J."/>
            <person name="Mondo S."/>
            <person name="Nolan M."/>
            <person name="Ohm R."/>
            <person name="Pangilinan J."/>
            <person name="Park H.-J."/>
            <person name="Ramirez L."/>
            <person name="Alfaro M."/>
            <person name="Sun H."/>
            <person name="Tritt A."/>
            <person name="Yoshinaga Y."/>
            <person name="Zwiers L.-H."/>
            <person name="Turgeon B."/>
            <person name="Goodwin S."/>
            <person name="Spatafora J."/>
            <person name="Crous P."/>
            <person name="Grigoriev I."/>
        </authorList>
    </citation>
    <scope>NUCLEOTIDE SEQUENCE</scope>
    <source>
        <strain evidence="3">CBS 130266</strain>
    </source>
</reference>
<keyword evidence="2" id="KW-1133">Transmembrane helix</keyword>
<evidence type="ECO:0000256" key="1">
    <source>
        <dbReference type="SAM" id="MobiDB-lite"/>
    </source>
</evidence>
<protein>
    <submittedName>
        <fullName evidence="3">Uncharacterized protein</fullName>
    </submittedName>
</protein>
<dbReference type="AlphaFoldDB" id="A0A9P4TUJ2"/>
<feature type="region of interest" description="Disordered" evidence="1">
    <location>
        <begin position="102"/>
        <end position="134"/>
    </location>
</feature>
<proteinExistence type="predicted"/>
<keyword evidence="2" id="KW-0472">Membrane</keyword>
<comment type="caution">
    <text evidence="3">The sequence shown here is derived from an EMBL/GenBank/DDBJ whole genome shotgun (WGS) entry which is preliminary data.</text>
</comment>
<evidence type="ECO:0000256" key="2">
    <source>
        <dbReference type="SAM" id="Phobius"/>
    </source>
</evidence>
<keyword evidence="2" id="KW-0812">Transmembrane</keyword>
<organism evidence="3 4">
    <name type="scientific">Tothia fuscella</name>
    <dbReference type="NCBI Taxonomy" id="1048955"/>
    <lineage>
        <taxon>Eukaryota</taxon>
        <taxon>Fungi</taxon>
        <taxon>Dikarya</taxon>
        <taxon>Ascomycota</taxon>
        <taxon>Pezizomycotina</taxon>
        <taxon>Dothideomycetes</taxon>
        <taxon>Pleosporomycetidae</taxon>
        <taxon>Venturiales</taxon>
        <taxon>Cylindrosympodiaceae</taxon>
        <taxon>Tothia</taxon>
    </lineage>
</organism>
<evidence type="ECO:0000313" key="4">
    <source>
        <dbReference type="Proteomes" id="UP000800235"/>
    </source>
</evidence>
<accession>A0A9P4TUJ2</accession>
<feature type="transmembrane region" description="Helical" evidence="2">
    <location>
        <begin position="398"/>
        <end position="426"/>
    </location>
</feature>
<evidence type="ECO:0000313" key="3">
    <source>
        <dbReference type="EMBL" id="KAF2422971.1"/>
    </source>
</evidence>
<dbReference type="OrthoDB" id="5428890at2759"/>
<sequence length="445" mass="50579">MSTELTAQTKRISDSTKNEVAVQLWGYAQTSGNESQAASDANRRTKLDAFFDYFVTELGKEHWTAALDSETSLSYFVAYLKQAPGKPKKELKDELCTQINSQRTTADNQAPAASNNRPLSARTGTSEIPGQNAGVITNAPVSPSKTPSNVLMNPGVVSAVLVDRKLCLAARLMLSINLEREKNTNTNQQQQSLCPIWKDDMSIVELVQRQIPQYSTEYTEGFSAIKTRKLRARYLENHAGLKIIYTRRFQDHLKLVIGENKKTLHVFELAGFLDVSYEALSDLPVDTNLEDSLKRGCYNPALLRETIMTIQILFPLSDKQWIEKRLDKKSVDKRLAGPFNLRFDPNFDNRPLTNTRELYLRFPHWAVRLHMIYEEAEDPTPMNWMGRWAERRKASRHVFWLTFVAFLVAITFGITATVLGCLQVWISWKSMSNSTASTTEIMESH</sequence>
<name>A0A9P4TUJ2_9PEZI</name>
<gene>
    <name evidence="3" type="ORF">EJ08DRAFT_725129</name>
</gene>
<dbReference type="Proteomes" id="UP000800235">
    <property type="component" value="Unassembled WGS sequence"/>
</dbReference>
<keyword evidence="4" id="KW-1185">Reference proteome</keyword>
<dbReference type="EMBL" id="MU007086">
    <property type="protein sequence ID" value="KAF2422971.1"/>
    <property type="molecule type" value="Genomic_DNA"/>
</dbReference>
<feature type="compositionally biased region" description="Polar residues" evidence="1">
    <location>
        <begin position="102"/>
        <end position="129"/>
    </location>
</feature>